<evidence type="ECO:0000256" key="2">
    <source>
        <dbReference type="SAM" id="MobiDB-lite"/>
    </source>
</evidence>
<dbReference type="NCBIfam" id="TIGR03505">
    <property type="entry name" value="FimV_core"/>
    <property type="match status" value="1"/>
</dbReference>
<dbReference type="InterPro" id="IPR020011">
    <property type="entry name" value="FimV_C"/>
</dbReference>
<dbReference type="Proteomes" id="UP001212189">
    <property type="component" value="Chromosome"/>
</dbReference>
<dbReference type="Pfam" id="PF25800">
    <property type="entry name" value="FimV_N"/>
    <property type="match status" value="1"/>
</dbReference>
<dbReference type="InterPro" id="IPR057840">
    <property type="entry name" value="FimV_N"/>
</dbReference>
<dbReference type="SMART" id="SM00257">
    <property type="entry name" value="LysM"/>
    <property type="match status" value="1"/>
</dbReference>
<dbReference type="InterPro" id="IPR020012">
    <property type="entry name" value="LysM_FimV"/>
</dbReference>
<feature type="compositionally biased region" description="Low complexity" evidence="2">
    <location>
        <begin position="467"/>
        <end position="490"/>
    </location>
</feature>
<dbReference type="Gene3D" id="1.20.58.2200">
    <property type="match status" value="1"/>
</dbReference>
<feature type="region of interest" description="Disordered" evidence="2">
    <location>
        <begin position="467"/>
        <end position="491"/>
    </location>
</feature>
<dbReference type="PROSITE" id="PS51782">
    <property type="entry name" value="LYSM"/>
    <property type="match status" value="1"/>
</dbReference>
<evidence type="ECO:0000313" key="6">
    <source>
        <dbReference type="Proteomes" id="UP001212189"/>
    </source>
</evidence>
<name>A0AAE9VT74_9GAMM</name>
<reference evidence="5 6" key="1">
    <citation type="submission" date="2022-12" db="EMBL/GenBank/DDBJ databases">
        <title>Coexistence and Characterization of a Novel Tigecycline Resistance gene tet(X) variant and blaNDM-1 in a Pseudomonas caeni Isolate of Chicken Origin.</title>
        <authorList>
            <person name="Lu X."/>
            <person name="Zhang L."/>
            <person name="Li R."/>
            <person name="Wang Z."/>
        </authorList>
    </citation>
    <scope>NUCLEOTIDE SEQUENCE [LARGE SCALE GENOMIC DNA]</scope>
    <source>
        <strain evidence="5 6">CE14</strain>
    </source>
</reference>
<accession>A0AAE9VT74</accession>
<feature type="chain" id="PRO_5042036603" evidence="3">
    <location>
        <begin position="25"/>
        <end position="1004"/>
    </location>
</feature>
<evidence type="ECO:0000259" key="4">
    <source>
        <dbReference type="PROSITE" id="PS51782"/>
    </source>
</evidence>
<sequence>MLQVRKLVLAVAAATAFTSSFTYALGLGDLSVKSSLNQPLEAEISLLEVRDLSSIEIKSQLASPEEFSKAGIDRQFLLTGLKFTPVVDANGKSVIRVTSNKPIKEPYLNFLVEVLWPNGRLLREYTLLLDPPLYKPQQVIYAPQPAATVPSRMQPPPQAAAQPQPIVRQAAPAPSAAPAARANALNQGSDYRVQKNDTLWEVASRVGGNASVHQTMLAIQDLNPNAFLDGNINRLKSGQVLRLPSEQEINSRSRAEAIAQVTQQNDSWQNARRAPAVAERQLDATHRSEAGAAPAAIEKSDSLRLVAEAPGAAEQAADEGSAANLSALQDQLAASKERLDSTVLENQDLQSRVEDLNSQLEKLQRLIELKDNQLAQLQNAVDTPAADVADDQAAAPAEHLGEASIELADPATEPGIDGVEAISEVTEETAQGVETSAVETEEIAPEVVAQPVEPAAAPEPEIVVESETAAEGAAQAEPATPAQAPVAEQPAAEEKSIIDKIKDDPMLLAGAGAAAVLALLLLLMGISRSRARKEAELFDEPADQELAAQAPEALATPEVDPASAVAASLTATDSAATTEAVDSDDLLEDFSFDAPAPEAAFKDETSDVLAEAESYISFGRFSQAATVLANAVDQEPERLDLRLKLVEVLADLEDHAGVSRQINELTEIGGATAELAQIKARYPHMFGAEQVEAVSAETDFNDFADISLDDLTLDTPSELSSTAVADLDAELDDLSALLAESEPAAKPTDTDFDFDLDLNFSETPETAETKPAELDAGELQFDGADLLAAESTEQPASPELTDDFSLDFALDLPEEPSETTKTAAVDDFAELSLDDITLDLTEDSSADAPELELPADFDLAAFDEVATPAATTVDFTEQMDEVEDELDALTASLTEESQAATDNFSFDELELDLANEPAAPSTPQAEAEPASNLDDFDDFAELGGVDDDFSFLSGTDETATKLDLARAYIDMGDAEGARDILEEVVAEGSSAQQDEAHELMSKIG</sequence>
<dbReference type="InterPro" id="IPR038440">
    <property type="entry name" value="FimV_C_sf"/>
</dbReference>
<keyword evidence="3" id="KW-0732">Signal</keyword>
<evidence type="ECO:0000313" key="5">
    <source>
        <dbReference type="EMBL" id="WBE24526.1"/>
    </source>
</evidence>
<dbReference type="Gene3D" id="3.10.350.10">
    <property type="entry name" value="LysM domain"/>
    <property type="match status" value="1"/>
</dbReference>
<feature type="signal peptide" evidence="3">
    <location>
        <begin position="1"/>
        <end position="24"/>
    </location>
</feature>
<keyword evidence="1" id="KW-0175">Coiled coil</keyword>
<dbReference type="RefSeq" id="WP_269817470.1">
    <property type="nucleotide sequence ID" value="NZ_CP114976.1"/>
</dbReference>
<dbReference type="InterPro" id="IPR018392">
    <property type="entry name" value="LysM"/>
</dbReference>
<dbReference type="EMBL" id="CP114976">
    <property type="protein sequence ID" value="WBE24526.1"/>
    <property type="molecule type" value="Genomic_DNA"/>
</dbReference>
<dbReference type="InterPro" id="IPR036779">
    <property type="entry name" value="LysM_dom_sf"/>
</dbReference>
<evidence type="ECO:0000256" key="3">
    <source>
        <dbReference type="SAM" id="SignalP"/>
    </source>
</evidence>
<evidence type="ECO:0000256" key="1">
    <source>
        <dbReference type="SAM" id="Coils"/>
    </source>
</evidence>
<keyword evidence="6" id="KW-1185">Reference proteome</keyword>
<dbReference type="CDD" id="cd00118">
    <property type="entry name" value="LysM"/>
    <property type="match status" value="1"/>
</dbReference>
<feature type="coiled-coil region" evidence="1">
    <location>
        <begin position="325"/>
        <end position="380"/>
    </location>
</feature>
<proteinExistence type="predicted"/>
<dbReference type="Pfam" id="PF01476">
    <property type="entry name" value="LysM"/>
    <property type="match status" value="1"/>
</dbReference>
<dbReference type="KEGG" id="dce:O6P33_09095"/>
<gene>
    <name evidence="5" type="ORF">O6P33_09095</name>
</gene>
<dbReference type="NCBIfam" id="TIGR03504">
    <property type="entry name" value="FimV_Cterm"/>
    <property type="match status" value="1"/>
</dbReference>
<feature type="coiled-coil region" evidence="1">
    <location>
        <begin position="872"/>
        <end position="899"/>
    </location>
</feature>
<protein>
    <submittedName>
        <fullName evidence="5">LysM peptidoglycan-binding domain-containing protein</fullName>
    </submittedName>
</protein>
<dbReference type="AlphaFoldDB" id="A0AAE9VT74"/>
<organism evidence="5 6">
    <name type="scientific">Denitrificimonas caeni</name>
    <dbReference type="NCBI Taxonomy" id="521720"/>
    <lineage>
        <taxon>Bacteria</taxon>
        <taxon>Pseudomonadati</taxon>
        <taxon>Pseudomonadota</taxon>
        <taxon>Gammaproteobacteria</taxon>
        <taxon>Pseudomonadales</taxon>
        <taxon>Pseudomonadaceae</taxon>
        <taxon>Denitrificimonas</taxon>
    </lineage>
</organism>
<feature type="domain" description="LysM" evidence="4">
    <location>
        <begin position="189"/>
        <end position="243"/>
    </location>
</feature>